<dbReference type="AlphaFoldDB" id="A0A381PAA7"/>
<dbReference type="EMBL" id="UINC01000927">
    <property type="protein sequence ID" value="SUZ63901.1"/>
    <property type="molecule type" value="Genomic_DNA"/>
</dbReference>
<evidence type="ECO:0000259" key="3">
    <source>
        <dbReference type="Pfam" id="PF13883"/>
    </source>
</evidence>
<dbReference type="PANTHER" id="PTHR13343:SF17">
    <property type="entry name" value="CELLULAR REPRESSOR OF E1A-STIMULATED GENES, ISOFORM A"/>
    <property type="match status" value="1"/>
</dbReference>
<feature type="region of interest" description="Disordered" evidence="1">
    <location>
        <begin position="1"/>
        <end position="26"/>
    </location>
</feature>
<dbReference type="Pfam" id="PF13883">
    <property type="entry name" value="CREG_beta-barrel"/>
    <property type="match status" value="1"/>
</dbReference>
<name>A0A381PAA7_9ZZZZ</name>
<dbReference type="GO" id="GO:0005737">
    <property type="term" value="C:cytoplasm"/>
    <property type="evidence" value="ECO:0007669"/>
    <property type="project" value="UniProtKB-ARBA"/>
</dbReference>
<sequence>MSQNADTEHGGGVAPEHLGQTDSFPNDAELSRSLMEATNKGVLSTLTADGYPYGSLVSCVVNSRGEPVVLVSDLAEHTQNARLDNRASFLVDTSGSIQGDPLSGTRLTLVGEMELLDQPRAIADLYLSKHPYAADYADFKDFNYWKLSVKRCRFVGGFGHMSWMDADSYSQAEADPFTINAAHAIQHMNEDHADANLTFVQQLGEAPTASAAHMVAVDRYGMTFEVSTEEGQRLSRVAFPEVATEAAQLEPFVISLLHSLSHDV</sequence>
<evidence type="ECO:0000313" key="4">
    <source>
        <dbReference type="EMBL" id="SUZ63901.1"/>
    </source>
</evidence>
<dbReference type="InterPro" id="IPR012349">
    <property type="entry name" value="Split_barrel_FMN-bd"/>
</dbReference>
<dbReference type="InterPro" id="IPR037119">
    <property type="entry name" value="Haem_oxidase_HugZ-like_sf"/>
</dbReference>
<feature type="domain" description="CREG-like beta-barrel" evidence="3">
    <location>
        <begin position="26"/>
        <end position="170"/>
    </location>
</feature>
<organism evidence="4">
    <name type="scientific">marine metagenome</name>
    <dbReference type="NCBI Taxonomy" id="408172"/>
    <lineage>
        <taxon>unclassified sequences</taxon>
        <taxon>metagenomes</taxon>
        <taxon>ecological metagenomes</taxon>
    </lineage>
</organism>
<dbReference type="PANTHER" id="PTHR13343">
    <property type="entry name" value="CREG1 PROTEIN"/>
    <property type="match status" value="1"/>
</dbReference>
<feature type="domain" description="DUF2470" evidence="2">
    <location>
        <begin position="182"/>
        <end position="254"/>
    </location>
</feature>
<reference evidence="4" key="1">
    <citation type="submission" date="2018-05" db="EMBL/GenBank/DDBJ databases">
        <authorList>
            <person name="Lanie J.A."/>
            <person name="Ng W.-L."/>
            <person name="Kazmierczak K.M."/>
            <person name="Andrzejewski T.M."/>
            <person name="Davidsen T.M."/>
            <person name="Wayne K.J."/>
            <person name="Tettelin H."/>
            <person name="Glass J.I."/>
            <person name="Rusch D."/>
            <person name="Podicherti R."/>
            <person name="Tsui H.-C.T."/>
            <person name="Winkler M.E."/>
        </authorList>
    </citation>
    <scope>NUCLEOTIDE SEQUENCE</scope>
</reference>
<dbReference type="InterPro" id="IPR019595">
    <property type="entry name" value="DUF2470"/>
</dbReference>
<dbReference type="Pfam" id="PF10615">
    <property type="entry name" value="DUF2470"/>
    <property type="match status" value="1"/>
</dbReference>
<proteinExistence type="predicted"/>
<protein>
    <submittedName>
        <fullName evidence="4">Uncharacterized protein</fullName>
    </submittedName>
</protein>
<dbReference type="Gene3D" id="2.30.110.10">
    <property type="entry name" value="Electron Transport, Fmn-binding Protein, Chain A"/>
    <property type="match status" value="1"/>
</dbReference>
<accession>A0A381PAA7</accession>
<evidence type="ECO:0000259" key="2">
    <source>
        <dbReference type="Pfam" id="PF10615"/>
    </source>
</evidence>
<gene>
    <name evidence="4" type="ORF">METZ01_LOCUS16755</name>
</gene>
<dbReference type="Gene3D" id="3.20.180.10">
    <property type="entry name" value="PNP-oxidase-like"/>
    <property type="match status" value="1"/>
</dbReference>
<evidence type="ECO:0000256" key="1">
    <source>
        <dbReference type="SAM" id="MobiDB-lite"/>
    </source>
</evidence>
<dbReference type="SUPFAM" id="SSF50475">
    <property type="entry name" value="FMN-binding split barrel"/>
    <property type="match status" value="1"/>
</dbReference>
<dbReference type="InterPro" id="IPR055343">
    <property type="entry name" value="CREG_beta-barrel"/>
</dbReference>